<keyword evidence="2" id="KW-0813">Transport</keyword>
<feature type="transmembrane region" description="Helical" evidence="9">
    <location>
        <begin position="348"/>
        <end position="370"/>
    </location>
</feature>
<dbReference type="GO" id="GO:0005524">
    <property type="term" value="F:ATP binding"/>
    <property type="evidence" value="ECO:0007669"/>
    <property type="project" value="UniProtKB-KW"/>
</dbReference>
<dbReference type="SUPFAM" id="SSF52540">
    <property type="entry name" value="P-loop containing nucleoside triphosphate hydrolases"/>
    <property type="match status" value="1"/>
</dbReference>
<dbReference type="FunFam" id="3.40.50.300:FF:000854">
    <property type="entry name" value="Multidrug ABC transporter ATP-binding protein"/>
    <property type="match status" value="1"/>
</dbReference>
<feature type="transmembrane region" description="Helical" evidence="9">
    <location>
        <begin position="251"/>
        <end position="271"/>
    </location>
</feature>
<organism evidence="12 13">
    <name type="scientific">Christensenella minuta</name>
    <dbReference type="NCBI Taxonomy" id="626937"/>
    <lineage>
        <taxon>Bacteria</taxon>
        <taxon>Bacillati</taxon>
        <taxon>Bacillota</taxon>
        <taxon>Clostridia</taxon>
        <taxon>Christensenellales</taxon>
        <taxon>Christensenellaceae</taxon>
        <taxon>Christensenella</taxon>
    </lineage>
</organism>
<dbReference type="GO" id="GO:0016887">
    <property type="term" value="F:ATP hydrolysis activity"/>
    <property type="evidence" value="ECO:0007669"/>
    <property type="project" value="InterPro"/>
</dbReference>
<name>A0A136Q4V3_9FIRM</name>
<keyword evidence="7 9" id="KW-1133">Transmembrane helix</keyword>
<evidence type="ECO:0000313" key="12">
    <source>
        <dbReference type="EMBL" id="KXK65701.1"/>
    </source>
</evidence>
<dbReference type="RefSeq" id="WP_066520856.1">
    <property type="nucleotide sequence ID" value="NZ_CABMOF010000004.1"/>
</dbReference>
<evidence type="ECO:0000256" key="6">
    <source>
        <dbReference type="ARBA" id="ARBA00022840"/>
    </source>
</evidence>
<dbReference type="SMART" id="SM00382">
    <property type="entry name" value="AAA"/>
    <property type="match status" value="1"/>
</dbReference>
<evidence type="ECO:0000256" key="4">
    <source>
        <dbReference type="ARBA" id="ARBA00022692"/>
    </source>
</evidence>
<dbReference type="KEGG" id="cmiu:B1H56_12035"/>
<dbReference type="InterPro" id="IPR011527">
    <property type="entry name" value="ABC1_TM_dom"/>
</dbReference>
<dbReference type="PROSITE" id="PS00211">
    <property type="entry name" value="ABC_TRANSPORTER_1"/>
    <property type="match status" value="1"/>
</dbReference>
<keyword evidence="3" id="KW-1003">Cell membrane</keyword>
<evidence type="ECO:0000256" key="7">
    <source>
        <dbReference type="ARBA" id="ARBA00022989"/>
    </source>
</evidence>
<dbReference type="AlphaFoldDB" id="A0A136Q4V3"/>
<dbReference type="CDD" id="cd18548">
    <property type="entry name" value="ABC_6TM_Tm287_like"/>
    <property type="match status" value="1"/>
</dbReference>
<dbReference type="Pfam" id="PF00005">
    <property type="entry name" value="ABC_tran"/>
    <property type="match status" value="1"/>
</dbReference>
<dbReference type="OrthoDB" id="9762778at2"/>
<accession>A0A136Q4V3</accession>
<keyword evidence="8 9" id="KW-0472">Membrane</keyword>
<feature type="transmembrane region" description="Helical" evidence="9">
    <location>
        <begin position="471"/>
        <end position="489"/>
    </location>
</feature>
<keyword evidence="5" id="KW-0547">Nucleotide-binding</keyword>
<keyword evidence="6 12" id="KW-0067">ATP-binding</keyword>
<dbReference type="Proteomes" id="UP000070366">
    <property type="component" value="Unassembled WGS sequence"/>
</dbReference>
<feature type="domain" description="ABC transmembrane type-1" evidence="11">
    <location>
        <begin position="237"/>
        <end position="491"/>
    </location>
</feature>
<evidence type="ECO:0000256" key="3">
    <source>
        <dbReference type="ARBA" id="ARBA00022475"/>
    </source>
</evidence>
<dbReference type="GO" id="GO:0005886">
    <property type="term" value="C:plasma membrane"/>
    <property type="evidence" value="ECO:0007669"/>
    <property type="project" value="UniProtKB-SubCell"/>
</dbReference>
<evidence type="ECO:0000256" key="8">
    <source>
        <dbReference type="ARBA" id="ARBA00023136"/>
    </source>
</evidence>
<dbReference type="SUPFAM" id="SSF90123">
    <property type="entry name" value="ABC transporter transmembrane region"/>
    <property type="match status" value="1"/>
</dbReference>
<dbReference type="PROSITE" id="PS50929">
    <property type="entry name" value="ABC_TM1F"/>
    <property type="match status" value="1"/>
</dbReference>
<feature type="transmembrane region" description="Helical" evidence="9">
    <location>
        <begin position="430"/>
        <end position="451"/>
    </location>
</feature>
<dbReference type="InterPro" id="IPR027417">
    <property type="entry name" value="P-loop_NTPase"/>
</dbReference>
<dbReference type="InterPro" id="IPR003593">
    <property type="entry name" value="AAA+_ATPase"/>
</dbReference>
<dbReference type="STRING" id="626937.HMPREF3293_01423"/>
<dbReference type="PATRIC" id="fig|626937.4.peg.1405"/>
<dbReference type="InterPro" id="IPR036640">
    <property type="entry name" value="ABC1_TM_sf"/>
</dbReference>
<dbReference type="Gene3D" id="3.40.50.300">
    <property type="entry name" value="P-loop containing nucleotide triphosphate hydrolases"/>
    <property type="match status" value="1"/>
</dbReference>
<dbReference type="InterPro" id="IPR003439">
    <property type="entry name" value="ABC_transporter-like_ATP-bd"/>
</dbReference>
<comment type="caution">
    <text evidence="12">The sequence shown here is derived from an EMBL/GenBank/DDBJ whole genome shotgun (WGS) entry which is preliminary data.</text>
</comment>
<evidence type="ECO:0000259" key="11">
    <source>
        <dbReference type="PROSITE" id="PS50929"/>
    </source>
</evidence>
<dbReference type="EMBL" id="LSZW01000057">
    <property type="protein sequence ID" value="KXK65701.1"/>
    <property type="molecule type" value="Genomic_DNA"/>
</dbReference>
<sequence length="769" mass="84175">MRRIIKYMKPYAALVLAAVLLLFGQAYCDLSLPNYMSRIVDTGIQQGGIENAVPAAVSEGTMNTLLGFMDEGQQSLVRENYTLVTKNSADYDAYLTEYPALAEENVYVESKISEETDASLNTAFSKAFASVSAIDQIAGASQEGSDTLALDKQQNADGSEKTAQIPEDLLKFMAYYAQQPEGTDFFAALNSYPDSQAVYSALSGLLEEKLGSMDESLLTQTAIPAVKQEYQNLGLDLAAIQQDYIWQNGGFMLLLALGSAACTVVVGLLAAKAGAGMARDLRQKTFTKVENFSNVEFDKFSTASLITRNTNDVTQIQMVVILMIRMVIYAPIMGVGGVFMALSKSVSMSWIIALAVIVLLGFIGSIFAIVMPKFKKMQSLVDRLNLVMRESLSGIMVIRAFNTQDFELKRFDNANRDLTHNQLFVGRAMALLMPVMTIIMNGISLLIIWVGANQIATSSMQVGDMMAFMQYAMQIVMAFLMMSMMFIMLPRASVSAHRIADVLETEPEIHDPQNPKHFEDPRGLLKFNDVCFAYPGAEDNVLTDIDFTAVPGQTTAFIGPTGSGKSTIANLIPRFYDVSCGSVTIDGVDIRDVTRHELRDQIGYVPQKSILFSGTIASNLRLGDENASDEMLSTAAEEAQASEFINKNPNGLEASISQGGANVSGGQKQRLSIARALVKDPNIYVFDDSFSALDFKTDAKLRAAIREQIKDKTVLIIAQRVGTIMDADQIIVLDEGKIVGKGTHRELMESCETYREIALSQLSEEELQS</sequence>
<feature type="domain" description="ABC transporter" evidence="10">
    <location>
        <begin position="525"/>
        <end position="760"/>
    </location>
</feature>
<dbReference type="PROSITE" id="PS50893">
    <property type="entry name" value="ABC_TRANSPORTER_2"/>
    <property type="match status" value="1"/>
</dbReference>
<dbReference type="InterPro" id="IPR039421">
    <property type="entry name" value="Type_1_exporter"/>
</dbReference>
<dbReference type="PANTHER" id="PTHR43394">
    <property type="entry name" value="ATP-DEPENDENT PERMEASE MDL1, MITOCHONDRIAL"/>
    <property type="match status" value="1"/>
</dbReference>
<evidence type="ECO:0000256" key="1">
    <source>
        <dbReference type="ARBA" id="ARBA00004651"/>
    </source>
</evidence>
<dbReference type="GO" id="GO:0015421">
    <property type="term" value="F:ABC-type oligopeptide transporter activity"/>
    <property type="evidence" value="ECO:0007669"/>
    <property type="project" value="TreeGrafter"/>
</dbReference>
<evidence type="ECO:0000256" key="2">
    <source>
        <dbReference type="ARBA" id="ARBA00022448"/>
    </source>
</evidence>
<evidence type="ECO:0000256" key="9">
    <source>
        <dbReference type="SAM" id="Phobius"/>
    </source>
</evidence>
<evidence type="ECO:0000313" key="13">
    <source>
        <dbReference type="Proteomes" id="UP000070366"/>
    </source>
</evidence>
<protein>
    <submittedName>
        <fullName evidence="12">ABC transporter, ATP-binding protein</fullName>
    </submittedName>
</protein>
<gene>
    <name evidence="12" type="ORF">HMPREF3293_01423</name>
</gene>
<dbReference type="Pfam" id="PF00664">
    <property type="entry name" value="ABC_membrane"/>
    <property type="match status" value="1"/>
</dbReference>
<evidence type="ECO:0000259" key="10">
    <source>
        <dbReference type="PROSITE" id="PS50893"/>
    </source>
</evidence>
<keyword evidence="4 9" id="KW-0812">Transmembrane</keyword>
<dbReference type="PANTHER" id="PTHR43394:SF1">
    <property type="entry name" value="ATP-BINDING CASSETTE SUB-FAMILY B MEMBER 10, MITOCHONDRIAL"/>
    <property type="match status" value="1"/>
</dbReference>
<evidence type="ECO:0000256" key="5">
    <source>
        <dbReference type="ARBA" id="ARBA00022741"/>
    </source>
</evidence>
<comment type="subcellular location">
    <subcellularLocation>
        <location evidence="1">Cell membrane</location>
        <topology evidence="1">Multi-pass membrane protein</topology>
    </subcellularLocation>
</comment>
<dbReference type="InterPro" id="IPR017871">
    <property type="entry name" value="ABC_transporter-like_CS"/>
</dbReference>
<dbReference type="Gene3D" id="1.20.1560.10">
    <property type="entry name" value="ABC transporter type 1, transmembrane domain"/>
    <property type="match status" value="1"/>
</dbReference>
<proteinExistence type="predicted"/>
<reference evidence="12 13" key="1">
    <citation type="submission" date="2016-02" db="EMBL/GenBank/DDBJ databases">
        <authorList>
            <person name="Wen L."/>
            <person name="He K."/>
            <person name="Yang H."/>
        </authorList>
    </citation>
    <scope>NUCLEOTIDE SEQUENCE [LARGE SCALE GENOMIC DNA]</scope>
    <source>
        <strain evidence="12 13">DSM 22607</strain>
    </source>
</reference>
<keyword evidence="13" id="KW-1185">Reference proteome</keyword>
<feature type="transmembrane region" description="Helical" evidence="9">
    <location>
        <begin position="318"/>
        <end position="342"/>
    </location>
</feature>